<accession>A0A0F5I0D0</accession>
<proteinExistence type="predicted"/>
<comment type="caution">
    <text evidence="1">The sequence shown here is derived from an EMBL/GenBank/DDBJ whole genome shotgun (WGS) entry which is preliminary data.</text>
</comment>
<evidence type="ECO:0000313" key="1">
    <source>
        <dbReference type="EMBL" id="KKB42729.1"/>
    </source>
</evidence>
<protein>
    <submittedName>
        <fullName evidence="1">Uncharacterized protein</fullName>
    </submittedName>
</protein>
<dbReference type="STRING" id="1221996.QY95_03750"/>
<dbReference type="EMBL" id="JWIR02000008">
    <property type="protein sequence ID" value="KKB42729.1"/>
    <property type="molecule type" value="Genomic_DNA"/>
</dbReference>
<sequence>MSELSPRTSVEGRNTLIQTVNICKRFHYFSLPYMMKKRTFKLKVIRKGADGDEKEV</sequence>
<reference evidence="1" key="1">
    <citation type="submission" date="2015-02" db="EMBL/GenBank/DDBJ databases">
        <title>Genome Assembly of Bacillaceae bacterium MTCC 8252.</title>
        <authorList>
            <person name="Verma A."/>
            <person name="Khatri I."/>
            <person name="Mual P."/>
            <person name="Subramanian S."/>
            <person name="Krishnamurthi S."/>
        </authorList>
    </citation>
    <scope>NUCLEOTIDE SEQUENCE [LARGE SCALE GENOMIC DNA]</scope>
    <source>
        <strain evidence="1">MTCC 8252</strain>
    </source>
</reference>
<gene>
    <name evidence="1" type="ORF">QY95_03750</name>
</gene>
<dbReference type="AlphaFoldDB" id="A0A0F5I0D0"/>
<keyword evidence="2" id="KW-1185">Reference proteome</keyword>
<name>A0A0F5I0D0_BACTR</name>
<accession>A0A0F5IAV0</accession>
<organism evidence="1 2">
    <name type="scientific">Bacillus thermotolerans</name>
    <name type="common">Quasibacillus thermotolerans</name>
    <dbReference type="NCBI Taxonomy" id="1221996"/>
    <lineage>
        <taxon>Bacteria</taxon>
        <taxon>Bacillati</taxon>
        <taxon>Bacillota</taxon>
        <taxon>Bacilli</taxon>
        <taxon>Bacillales</taxon>
        <taxon>Bacillaceae</taxon>
        <taxon>Bacillus</taxon>
    </lineage>
</organism>
<dbReference type="Proteomes" id="UP000031563">
    <property type="component" value="Unassembled WGS sequence"/>
</dbReference>
<evidence type="ECO:0000313" key="2">
    <source>
        <dbReference type="Proteomes" id="UP000031563"/>
    </source>
</evidence>